<dbReference type="SMART" id="SM00563">
    <property type="entry name" value="PlsC"/>
    <property type="match status" value="1"/>
</dbReference>
<keyword evidence="3" id="KW-1185">Reference proteome</keyword>
<gene>
    <name evidence="2" type="ORF">SAMN05192585_10230</name>
</gene>
<dbReference type="RefSeq" id="WP_092637491.1">
    <property type="nucleotide sequence ID" value="NZ_FNID01000002.1"/>
</dbReference>
<evidence type="ECO:0000313" key="2">
    <source>
        <dbReference type="EMBL" id="SDM59896.1"/>
    </source>
</evidence>
<feature type="domain" description="Phospholipid/glycerol acyltransferase" evidence="1">
    <location>
        <begin position="59"/>
        <end position="192"/>
    </location>
</feature>
<dbReference type="Proteomes" id="UP000199182">
    <property type="component" value="Unassembled WGS sequence"/>
</dbReference>
<dbReference type="STRING" id="258515.SAMN05192585_10230"/>
<dbReference type="EMBL" id="FNID01000002">
    <property type="protein sequence ID" value="SDM59896.1"/>
    <property type="molecule type" value="Genomic_DNA"/>
</dbReference>
<organism evidence="2 3">
    <name type="scientific">Acetanaerobacterium elongatum</name>
    <dbReference type="NCBI Taxonomy" id="258515"/>
    <lineage>
        <taxon>Bacteria</taxon>
        <taxon>Bacillati</taxon>
        <taxon>Bacillota</taxon>
        <taxon>Clostridia</taxon>
        <taxon>Eubacteriales</taxon>
        <taxon>Oscillospiraceae</taxon>
        <taxon>Acetanaerobacterium</taxon>
    </lineage>
</organism>
<protein>
    <submittedName>
        <fullName evidence="2">1-acyl-sn-glycerol-3-phosphate acyltransferase</fullName>
    </submittedName>
</protein>
<dbReference type="GO" id="GO:0016746">
    <property type="term" value="F:acyltransferase activity"/>
    <property type="evidence" value="ECO:0007669"/>
    <property type="project" value="UniProtKB-KW"/>
</dbReference>
<accession>A0A1G9UJ08</accession>
<reference evidence="2 3" key="1">
    <citation type="submission" date="2016-10" db="EMBL/GenBank/DDBJ databases">
        <authorList>
            <person name="de Groot N.N."/>
        </authorList>
    </citation>
    <scope>NUCLEOTIDE SEQUENCE [LARGE SCALE GENOMIC DNA]</scope>
    <source>
        <strain evidence="2 3">CGMCC 1.5012</strain>
    </source>
</reference>
<proteinExistence type="predicted"/>
<dbReference type="OrthoDB" id="2080154at2"/>
<sequence length="262" mass="29951">MHLYNASSLFNEASSEEILSIVNNPEKLRAKLIEIKKMLLKVYNFKAYHVPEDFTTASYIIATNHLTDSDAPLIMSYYYDVMRQVMDTYPQLFVFAKENCFNGVSIPKELLPILEMEKVIPVDRNSLGGSMAAIRTAEKWFKEGPKPKHFLIFSQGTIYDINKDKPEDIERGAFWLAKSLGIPVLPAFIEQAVEGAENRLIFAKPISIPKNCRDLDEVKQLWLNRVIEAQNELATLTGIPAREVALDAEHQTRKRFRQTEKA</sequence>
<dbReference type="AlphaFoldDB" id="A0A1G9UJ08"/>
<keyword evidence="2" id="KW-0808">Transferase</keyword>
<dbReference type="Pfam" id="PF01553">
    <property type="entry name" value="Acyltransferase"/>
    <property type="match status" value="1"/>
</dbReference>
<evidence type="ECO:0000313" key="3">
    <source>
        <dbReference type="Proteomes" id="UP000199182"/>
    </source>
</evidence>
<dbReference type="InterPro" id="IPR002123">
    <property type="entry name" value="Plipid/glycerol_acylTrfase"/>
</dbReference>
<evidence type="ECO:0000259" key="1">
    <source>
        <dbReference type="SMART" id="SM00563"/>
    </source>
</evidence>
<keyword evidence="2" id="KW-0012">Acyltransferase</keyword>
<dbReference type="SUPFAM" id="SSF69593">
    <property type="entry name" value="Glycerol-3-phosphate (1)-acyltransferase"/>
    <property type="match status" value="1"/>
</dbReference>
<name>A0A1G9UJ08_9FIRM</name>